<dbReference type="PANTHER" id="PTHR48063:SF98">
    <property type="entry name" value="LRR RECEPTOR-LIKE SERINE_THREONINE-PROTEIN KINASE FLS2"/>
    <property type="match status" value="1"/>
</dbReference>
<name>A0ABD1M6K5_9FABA</name>
<dbReference type="SMART" id="SM00369">
    <property type="entry name" value="LRR_TYP"/>
    <property type="match status" value="7"/>
</dbReference>
<accession>A0ABD1M6K5</accession>
<dbReference type="InterPro" id="IPR013210">
    <property type="entry name" value="LRR_N_plant-typ"/>
</dbReference>
<evidence type="ECO:0000256" key="4">
    <source>
        <dbReference type="ARBA" id="ARBA00022614"/>
    </source>
</evidence>
<evidence type="ECO:0000313" key="16">
    <source>
        <dbReference type="Proteomes" id="UP001603857"/>
    </source>
</evidence>
<evidence type="ECO:0000256" key="2">
    <source>
        <dbReference type="ARBA" id="ARBA00009592"/>
    </source>
</evidence>
<reference evidence="15 16" key="1">
    <citation type="submission" date="2024-08" db="EMBL/GenBank/DDBJ databases">
        <title>Insights into the chromosomal genome structure of Flemingia macrophylla.</title>
        <authorList>
            <person name="Ding Y."/>
            <person name="Zhao Y."/>
            <person name="Bi W."/>
            <person name="Wu M."/>
            <person name="Zhao G."/>
            <person name="Gong Y."/>
            <person name="Li W."/>
            <person name="Zhang P."/>
        </authorList>
    </citation>
    <scope>NUCLEOTIDE SEQUENCE [LARGE SCALE GENOMIC DNA]</scope>
    <source>
        <strain evidence="15">DYQJB</strain>
        <tissue evidence="15">Leaf</tissue>
    </source>
</reference>
<feature type="domain" description="Leucine-rich repeat-containing N-terminal plant-type" evidence="14">
    <location>
        <begin position="32"/>
        <end position="69"/>
    </location>
</feature>
<keyword evidence="10" id="KW-0675">Receptor</keyword>
<dbReference type="FunFam" id="3.80.10.10:FF:000383">
    <property type="entry name" value="Leucine-rich repeat receptor protein kinase EMS1"/>
    <property type="match status" value="1"/>
</dbReference>
<dbReference type="PANTHER" id="PTHR48063">
    <property type="entry name" value="LRR RECEPTOR-LIKE KINASE"/>
    <property type="match status" value="1"/>
</dbReference>
<feature type="chain" id="PRO_5044862165" description="Leucine-rich repeat-containing N-terminal plant-type domain-containing protein" evidence="13">
    <location>
        <begin position="26"/>
        <end position="865"/>
    </location>
</feature>
<gene>
    <name evidence="15" type="ORF">Fmac_018769</name>
</gene>
<evidence type="ECO:0000256" key="13">
    <source>
        <dbReference type="SAM" id="SignalP"/>
    </source>
</evidence>
<proteinExistence type="inferred from homology"/>
<keyword evidence="4" id="KW-0433">Leucine-rich repeat</keyword>
<evidence type="ECO:0000256" key="8">
    <source>
        <dbReference type="ARBA" id="ARBA00022989"/>
    </source>
</evidence>
<keyword evidence="8 12" id="KW-1133">Transmembrane helix</keyword>
<feature type="transmembrane region" description="Helical" evidence="12">
    <location>
        <begin position="829"/>
        <end position="851"/>
    </location>
</feature>
<keyword evidence="3" id="KW-1003">Cell membrane</keyword>
<comment type="subcellular location">
    <subcellularLocation>
        <location evidence="1">Cell membrane</location>
        <topology evidence="1">Single-pass type I membrane protein</topology>
    </subcellularLocation>
</comment>
<dbReference type="InterPro" id="IPR046956">
    <property type="entry name" value="RLP23-like"/>
</dbReference>
<dbReference type="GO" id="GO:0005886">
    <property type="term" value="C:plasma membrane"/>
    <property type="evidence" value="ECO:0007669"/>
    <property type="project" value="UniProtKB-SubCell"/>
</dbReference>
<evidence type="ECO:0000256" key="3">
    <source>
        <dbReference type="ARBA" id="ARBA00022475"/>
    </source>
</evidence>
<keyword evidence="5 12" id="KW-0812">Transmembrane</keyword>
<dbReference type="Gene3D" id="3.80.10.10">
    <property type="entry name" value="Ribonuclease Inhibitor"/>
    <property type="match status" value="3"/>
</dbReference>
<dbReference type="Proteomes" id="UP001603857">
    <property type="component" value="Unassembled WGS sequence"/>
</dbReference>
<dbReference type="Pfam" id="PF08263">
    <property type="entry name" value="LRRNT_2"/>
    <property type="match status" value="1"/>
</dbReference>
<dbReference type="EMBL" id="JBGMDY010000006">
    <property type="protein sequence ID" value="KAL2331188.1"/>
    <property type="molecule type" value="Genomic_DNA"/>
</dbReference>
<dbReference type="FunFam" id="3.80.10.10:FF:000041">
    <property type="entry name" value="LRR receptor-like serine/threonine-protein kinase ERECTA"/>
    <property type="match status" value="1"/>
</dbReference>
<protein>
    <recommendedName>
        <fullName evidence="14">Leucine-rich repeat-containing N-terminal plant-type domain-containing protein</fullName>
    </recommendedName>
</protein>
<dbReference type="InterPro" id="IPR032675">
    <property type="entry name" value="LRR_dom_sf"/>
</dbReference>
<evidence type="ECO:0000256" key="1">
    <source>
        <dbReference type="ARBA" id="ARBA00004251"/>
    </source>
</evidence>
<evidence type="ECO:0000256" key="5">
    <source>
        <dbReference type="ARBA" id="ARBA00022692"/>
    </source>
</evidence>
<evidence type="ECO:0000256" key="6">
    <source>
        <dbReference type="ARBA" id="ARBA00022729"/>
    </source>
</evidence>
<evidence type="ECO:0000256" key="7">
    <source>
        <dbReference type="ARBA" id="ARBA00022737"/>
    </source>
</evidence>
<evidence type="ECO:0000256" key="9">
    <source>
        <dbReference type="ARBA" id="ARBA00023136"/>
    </source>
</evidence>
<comment type="caution">
    <text evidence="15">The sequence shown here is derived from an EMBL/GenBank/DDBJ whole genome shotgun (WGS) entry which is preliminary data.</text>
</comment>
<keyword evidence="7" id="KW-0677">Repeat</keyword>
<keyword evidence="11" id="KW-0325">Glycoprotein</keyword>
<keyword evidence="16" id="KW-1185">Reference proteome</keyword>
<keyword evidence="9 12" id="KW-0472">Membrane</keyword>
<evidence type="ECO:0000256" key="11">
    <source>
        <dbReference type="ARBA" id="ARBA00023180"/>
    </source>
</evidence>
<evidence type="ECO:0000313" key="15">
    <source>
        <dbReference type="EMBL" id="KAL2331188.1"/>
    </source>
</evidence>
<evidence type="ECO:0000256" key="12">
    <source>
        <dbReference type="SAM" id="Phobius"/>
    </source>
</evidence>
<evidence type="ECO:0000259" key="14">
    <source>
        <dbReference type="Pfam" id="PF08263"/>
    </source>
</evidence>
<comment type="similarity">
    <text evidence="2">Belongs to the RLP family.</text>
</comment>
<dbReference type="AlphaFoldDB" id="A0ABD1M6K5"/>
<feature type="signal peptide" evidence="13">
    <location>
        <begin position="1"/>
        <end position="25"/>
    </location>
</feature>
<evidence type="ECO:0000256" key="10">
    <source>
        <dbReference type="ARBA" id="ARBA00023170"/>
    </source>
</evidence>
<dbReference type="FunFam" id="3.80.10.10:FF:000213">
    <property type="entry name" value="Tyrosine-sulfated glycopeptide receptor 1"/>
    <property type="match status" value="1"/>
</dbReference>
<keyword evidence="6 13" id="KW-0732">Signal</keyword>
<sequence length="865" mass="96414">MNTSSSPHAILFACLLWTIIPNTSTLTIRCNPYDKQALLNFKHRLSDPSHILSSWSTQHDCCQWKGVTCHNITSRVTQLTLPCSTTPPSYRDTEDKSHCLTGSIYLSLLLVELQFLTYLDLSNNDFLAIQFHYSLHSQDSYNNLSVATTPLPRQSLNSSTLRHLDLSENYNLAINSLQWLSNISSLEYLDLSYIDLYKETNWLQLVTTLPSLSVLNMQSCQLQDLRSSLQYANFTALEVLYLSKNEFNSKLPKWLFNLNCSINDLAFSSSSLKGPLPKALLNFRQLEFLDLEINNLDGPIPYWLGEFQVLQTLILGINMFSGSIPTSLGNLSSLAELDVSSNNLSGIVSEKNFVKLSKLMSLWIALSPPLIFDFDSHWIPPFQLEELDISFAGPNIPVWLYTQRSIERLYIEESSFEAQGKFWNFVSRMTGFLDLNGNSIDGNLTNVLLNALYIDLSSTGLKGSLPRLSPNVAFINLSNNSLSGDITPLLCDQKTLNGKTNLVYLDVSVNHLSGGLTNCWKNWKSLVYVNMGSNNLTGHIPTSMGLLSNLASLHLHKNKLYGEMPPSLQNCRSLLIFNARNNILSGNIPNWIPHGVKALQLRSNSFSGNIPVEMCQMSSLIILDIANNTISGNIPYCLGNITALAFNNVSQNTLSFSIFLPLSLSYYYIIIVPDNLKLVTKGQESEYARILHFVTLIDMSSNNLSGTVPTQLFSLTGLFSLNLSHNKLTGKISNEIGNMKKLESLDFSRNQLSGEIPESLSSLSFLSYLNLSYNNLTGKIPLGTQLQGFSEFSYIGNHDLCGTPLTKLCSQGAKSKDTKGGSESEFLSWFYIGIESGFVTGFLGVCSAIFLKKKKMEAHLFQVFL</sequence>
<dbReference type="Pfam" id="PF00560">
    <property type="entry name" value="LRR_1"/>
    <property type="match status" value="5"/>
</dbReference>
<dbReference type="InterPro" id="IPR001611">
    <property type="entry name" value="Leu-rich_rpt"/>
</dbReference>
<dbReference type="SUPFAM" id="SSF52058">
    <property type="entry name" value="L domain-like"/>
    <property type="match status" value="2"/>
</dbReference>
<dbReference type="InterPro" id="IPR003591">
    <property type="entry name" value="Leu-rich_rpt_typical-subtyp"/>
</dbReference>
<organism evidence="15 16">
    <name type="scientific">Flemingia macrophylla</name>
    <dbReference type="NCBI Taxonomy" id="520843"/>
    <lineage>
        <taxon>Eukaryota</taxon>
        <taxon>Viridiplantae</taxon>
        <taxon>Streptophyta</taxon>
        <taxon>Embryophyta</taxon>
        <taxon>Tracheophyta</taxon>
        <taxon>Spermatophyta</taxon>
        <taxon>Magnoliopsida</taxon>
        <taxon>eudicotyledons</taxon>
        <taxon>Gunneridae</taxon>
        <taxon>Pentapetalae</taxon>
        <taxon>rosids</taxon>
        <taxon>fabids</taxon>
        <taxon>Fabales</taxon>
        <taxon>Fabaceae</taxon>
        <taxon>Papilionoideae</taxon>
        <taxon>50 kb inversion clade</taxon>
        <taxon>NPAAA clade</taxon>
        <taxon>indigoferoid/millettioid clade</taxon>
        <taxon>Phaseoleae</taxon>
        <taxon>Flemingia</taxon>
    </lineage>
</organism>